<accession>A0A4Y6PS29</accession>
<reference evidence="2 3" key="1">
    <citation type="submission" date="2019-06" db="EMBL/GenBank/DDBJ databases">
        <title>Persicimonas caeni gen. nov., sp. nov., a predatory bacterium isolated from solar saltern.</title>
        <authorList>
            <person name="Wang S."/>
        </authorList>
    </citation>
    <scope>NUCLEOTIDE SEQUENCE [LARGE SCALE GENOMIC DNA]</scope>
    <source>
        <strain evidence="2 3">YN101</strain>
    </source>
</reference>
<dbReference type="RefSeq" id="WP_141197627.1">
    <property type="nucleotide sequence ID" value="NZ_CP041186.1"/>
</dbReference>
<organism evidence="2 3">
    <name type="scientific">Persicimonas caeni</name>
    <dbReference type="NCBI Taxonomy" id="2292766"/>
    <lineage>
        <taxon>Bacteria</taxon>
        <taxon>Deltaproteobacteria</taxon>
        <taxon>Bradymonadales</taxon>
        <taxon>Bradymonadaceae</taxon>
        <taxon>Persicimonas</taxon>
    </lineage>
</organism>
<evidence type="ECO:0000313" key="3">
    <source>
        <dbReference type="Proteomes" id="UP000315995"/>
    </source>
</evidence>
<gene>
    <name evidence="2" type="ORF">FIV42_10460</name>
</gene>
<dbReference type="EMBL" id="CP041186">
    <property type="protein sequence ID" value="QDG51142.1"/>
    <property type="molecule type" value="Genomic_DNA"/>
</dbReference>
<evidence type="ECO:0000313" key="2">
    <source>
        <dbReference type="EMBL" id="QDG51142.1"/>
    </source>
</evidence>
<feature type="signal peptide" evidence="1">
    <location>
        <begin position="1"/>
        <end position="20"/>
    </location>
</feature>
<feature type="chain" id="PRO_5030106336" evidence="1">
    <location>
        <begin position="21"/>
        <end position="170"/>
    </location>
</feature>
<accession>A0A5B8Y7J1</accession>
<keyword evidence="1" id="KW-0732">Signal</keyword>
<name>A0A4Y6PS29_PERCE</name>
<keyword evidence="3" id="KW-1185">Reference proteome</keyword>
<evidence type="ECO:0000256" key="1">
    <source>
        <dbReference type="SAM" id="SignalP"/>
    </source>
</evidence>
<proteinExistence type="predicted"/>
<protein>
    <submittedName>
        <fullName evidence="2">Uncharacterized protein</fullName>
    </submittedName>
</protein>
<sequence length="170" mass="18022">MKRTIFAMLLVLLWASPAAADDFSEWSWVEANWSPCEGVGVHGSYRVTARAKLESAGDEVKISNLTVVVSITHAAGKVTATGKVAVRKDGETTQTVTLEKPWYPVIAPTHAGPMLTLPRVKSSESPSPDDAQVLTVPKGAKLEFTITAMADTSSGACVIGNSEHEVALDS</sequence>
<dbReference type="Proteomes" id="UP000315995">
    <property type="component" value="Chromosome"/>
</dbReference>
<dbReference type="AlphaFoldDB" id="A0A4Y6PS29"/>